<dbReference type="Proteomes" id="UP000484988">
    <property type="component" value="Unassembled WGS sequence"/>
</dbReference>
<proteinExistence type="predicted"/>
<dbReference type="Pfam" id="PF04055">
    <property type="entry name" value="Radical_SAM"/>
    <property type="match status" value="1"/>
</dbReference>
<keyword evidence="7" id="KW-1185">Reference proteome</keyword>
<sequence length="373" mass="40530">MHQVIASPQGDKFIIARPGARKGMHVPYAMHRELAGAVADGQAVPGWLADAARQAWGIDIAGCPAKGTVLVRPLTPLNYSRATWEINKGCNFNCEHCYLAERKFEGLPREEKDRLLFMLRDAGVLWLQFTGGEPTIDRDFPHAYRTAFGLGMLIEILTNGSRLHRPETIELLSSLPPHKVTVSLYGATAESFDSLTRKPGAYKLLMKGLKAAKEAGVSLELALIITKHNAHEVEAMREIAGEYATTYTEYANISPTYDGNPEPLAAQAPGFLDKSTVFQGCPAGHTFFHVDPYGFATMCKVGRENPVSLMAEGLNGLSRLPAIAGAQMLRSGGCSGCQLSATCRVCRPLAKAYQEAKAPLNTYCQHGNGDHTE</sequence>
<gene>
    <name evidence="6" type="ORF">SCWH03_27100</name>
</gene>
<dbReference type="SUPFAM" id="SSF102114">
    <property type="entry name" value="Radical SAM enzymes"/>
    <property type="match status" value="1"/>
</dbReference>
<dbReference type="GO" id="GO:0003824">
    <property type="term" value="F:catalytic activity"/>
    <property type="evidence" value="ECO:0007669"/>
    <property type="project" value="InterPro"/>
</dbReference>
<dbReference type="InterPro" id="IPR050377">
    <property type="entry name" value="Radical_SAM_PqqE_MftC-like"/>
</dbReference>
<evidence type="ECO:0000256" key="3">
    <source>
        <dbReference type="ARBA" id="ARBA00023004"/>
    </source>
</evidence>
<keyword evidence="4" id="KW-0411">Iron-sulfur</keyword>
<dbReference type="InterPro" id="IPR058240">
    <property type="entry name" value="rSAM_sf"/>
</dbReference>
<dbReference type="GO" id="GO:0046872">
    <property type="term" value="F:metal ion binding"/>
    <property type="evidence" value="ECO:0007669"/>
    <property type="project" value="UniProtKB-KW"/>
</dbReference>
<comment type="caution">
    <text evidence="6">The sequence shown here is derived from an EMBL/GenBank/DDBJ whole genome shotgun (WGS) entry which is preliminary data.</text>
</comment>
<protein>
    <submittedName>
        <fullName evidence="6">Radical SAM protein</fullName>
    </submittedName>
</protein>
<keyword evidence="3" id="KW-0408">Iron</keyword>
<feature type="domain" description="Radical SAM core" evidence="5">
    <location>
        <begin position="76"/>
        <end position="282"/>
    </location>
</feature>
<dbReference type="SFLD" id="SFLDG01067">
    <property type="entry name" value="SPASM/twitch_domain_containing"/>
    <property type="match status" value="1"/>
</dbReference>
<evidence type="ECO:0000313" key="7">
    <source>
        <dbReference type="Proteomes" id="UP000484988"/>
    </source>
</evidence>
<dbReference type="PROSITE" id="PS51918">
    <property type="entry name" value="RADICAL_SAM"/>
    <property type="match status" value="1"/>
</dbReference>
<evidence type="ECO:0000259" key="5">
    <source>
        <dbReference type="PROSITE" id="PS51918"/>
    </source>
</evidence>
<evidence type="ECO:0000313" key="6">
    <source>
        <dbReference type="EMBL" id="GFH36482.1"/>
    </source>
</evidence>
<evidence type="ECO:0000256" key="4">
    <source>
        <dbReference type="ARBA" id="ARBA00023014"/>
    </source>
</evidence>
<dbReference type="CDD" id="cd01335">
    <property type="entry name" value="Radical_SAM"/>
    <property type="match status" value="1"/>
</dbReference>
<organism evidence="6 7">
    <name type="scientific">Streptomyces pacificus</name>
    <dbReference type="NCBI Taxonomy" id="2705029"/>
    <lineage>
        <taxon>Bacteria</taxon>
        <taxon>Bacillati</taxon>
        <taxon>Actinomycetota</taxon>
        <taxon>Actinomycetes</taxon>
        <taxon>Kitasatosporales</taxon>
        <taxon>Streptomycetaceae</taxon>
        <taxon>Streptomyces</taxon>
    </lineage>
</organism>
<reference evidence="6 7" key="1">
    <citation type="submission" date="2020-02" db="EMBL/GenBank/DDBJ databases">
        <title>Whole Genome Shotgun Sequence of Streptomyces sp. strain CWH03.</title>
        <authorList>
            <person name="Dohra H."/>
            <person name="Kodani S."/>
            <person name="Yamamura H."/>
        </authorList>
    </citation>
    <scope>NUCLEOTIDE SEQUENCE [LARGE SCALE GENOMIC DNA]</scope>
    <source>
        <strain evidence="6 7">CWH03</strain>
    </source>
</reference>
<dbReference type="PANTHER" id="PTHR11228:SF7">
    <property type="entry name" value="PQQA PEPTIDE CYCLASE"/>
    <property type="match status" value="1"/>
</dbReference>
<dbReference type="PANTHER" id="PTHR11228">
    <property type="entry name" value="RADICAL SAM DOMAIN PROTEIN"/>
    <property type="match status" value="1"/>
</dbReference>
<dbReference type="InterPro" id="IPR007197">
    <property type="entry name" value="rSAM"/>
</dbReference>
<evidence type="ECO:0000256" key="2">
    <source>
        <dbReference type="ARBA" id="ARBA00022723"/>
    </source>
</evidence>
<dbReference type="AlphaFoldDB" id="A0A6A0AU99"/>
<accession>A0A6A0AU99</accession>
<name>A0A6A0AU99_9ACTN</name>
<dbReference type="Gene3D" id="3.20.20.70">
    <property type="entry name" value="Aldolase class I"/>
    <property type="match status" value="1"/>
</dbReference>
<dbReference type="EMBL" id="BLLG01000006">
    <property type="protein sequence ID" value="GFH36482.1"/>
    <property type="molecule type" value="Genomic_DNA"/>
</dbReference>
<dbReference type="RefSeq" id="WP_173264331.1">
    <property type="nucleotide sequence ID" value="NZ_BLLG01000006.1"/>
</dbReference>
<dbReference type="InterPro" id="IPR013785">
    <property type="entry name" value="Aldolase_TIM"/>
</dbReference>
<dbReference type="GO" id="GO:0051536">
    <property type="term" value="F:iron-sulfur cluster binding"/>
    <property type="evidence" value="ECO:0007669"/>
    <property type="project" value="UniProtKB-KW"/>
</dbReference>
<keyword evidence="2" id="KW-0479">Metal-binding</keyword>
<keyword evidence="1" id="KW-0949">S-adenosyl-L-methionine</keyword>
<dbReference type="SFLD" id="SFLDS00029">
    <property type="entry name" value="Radical_SAM"/>
    <property type="match status" value="1"/>
</dbReference>
<evidence type="ECO:0000256" key="1">
    <source>
        <dbReference type="ARBA" id="ARBA00022691"/>
    </source>
</evidence>